<proteinExistence type="predicted"/>
<name>A0A544UIV9_LYSSH</name>
<accession>A0A544UIV9</accession>
<dbReference type="Pfam" id="PF04397">
    <property type="entry name" value="LytTR"/>
    <property type="match status" value="1"/>
</dbReference>
<evidence type="ECO:0000256" key="1">
    <source>
        <dbReference type="ARBA" id="ARBA00022490"/>
    </source>
</evidence>
<reference evidence="6 7" key="1">
    <citation type="submission" date="2018-03" db="EMBL/GenBank/DDBJ databases">
        <title>Aerobic endospore-forming bacteria genome sequencing and assembly.</title>
        <authorList>
            <person name="Cavalcante D.A."/>
            <person name="Driks A."/>
            <person name="Putonti C."/>
            <person name="De-Souza M.T."/>
        </authorList>
    </citation>
    <scope>NUCLEOTIDE SEQUENCE [LARGE SCALE GENOMIC DNA]</scope>
    <source>
        <strain evidence="6 7">SDF0037</strain>
    </source>
</reference>
<dbReference type="GO" id="GO:0003677">
    <property type="term" value="F:DNA binding"/>
    <property type="evidence" value="ECO:0007669"/>
    <property type="project" value="UniProtKB-KW"/>
</dbReference>
<dbReference type="AlphaFoldDB" id="A0A544UIV9"/>
<dbReference type="InterPro" id="IPR046947">
    <property type="entry name" value="LytR-like"/>
</dbReference>
<evidence type="ECO:0000256" key="3">
    <source>
        <dbReference type="ARBA" id="ARBA00023125"/>
    </source>
</evidence>
<keyword evidence="1" id="KW-0963">Cytoplasm</keyword>
<keyword evidence="4" id="KW-0804">Transcription</keyword>
<organism evidence="6 7">
    <name type="scientific">Lysinibacillus sphaericus</name>
    <name type="common">Bacillus sphaericus</name>
    <dbReference type="NCBI Taxonomy" id="1421"/>
    <lineage>
        <taxon>Bacteria</taxon>
        <taxon>Bacillati</taxon>
        <taxon>Bacillota</taxon>
        <taxon>Bacilli</taxon>
        <taxon>Bacillales</taxon>
        <taxon>Bacillaceae</taxon>
        <taxon>Lysinibacillus</taxon>
    </lineage>
</organism>
<evidence type="ECO:0000259" key="5">
    <source>
        <dbReference type="PROSITE" id="PS50930"/>
    </source>
</evidence>
<protein>
    <submittedName>
        <fullName evidence="6">LytTR family transcriptional regulator</fullName>
    </submittedName>
</protein>
<gene>
    <name evidence="6" type="ORF">C7Y47_12505</name>
</gene>
<evidence type="ECO:0000313" key="6">
    <source>
        <dbReference type="EMBL" id="TQR32934.1"/>
    </source>
</evidence>
<dbReference type="Gene3D" id="2.40.50.1020">
    <property type="entry name" value="LytTr DNA-binding domain"/>
    <property type="match status" value="1"/>
</dbReference>
<dbReference type="PROSITE" id="PS50930">
    <property type="entry name" value="HTH_LYTTR"/>
    <property type="match status" value="1"/>
</dbReference>
<dbReference type="RefSeq" id="WP_142509079.1">
    <property type="nucleotide sequence ID" value="NZ_SADV01000008.1"/>
</dbReference>
<evidence type="ECO:0000256" key="2">
    <source>
        <dbReference type="ARBA" id="ARBA00023015"/>
    </source>
</evidence>
<feature type="domain" description="HTH LytTR-type" evidence="5">
    <location>
        <begin position="42"/>
        <end position="145"/>
    </location>
</feature>
<comment type="caution">
    <text evidence="6">The sequence shown here is derived from an EMBL/GenBank/DDBJ whole genome shotgun (WGS) entry which is preliminary data.</text>
</comment>
<dbReference type="GO" id="GO:0000156">
    <property type="term" value="F:phosphorelay response regulator activity"/>
    <property type="evidence" value="ECO:0007669"/>
    <property type="project" value="InterPro"/>
</dbReference>
<dbReference type="OrthoDB" id="9808614at2"/>
<dbReference type="Proteomes" id="UP000317944">
    <property type="component" value="Unassembled WGS sequence"/>
</dbReference>
<dbReference type="PANTHER" id="PTHR37299">
    <property type="entry name" value="TRANSCRIPTIONAL REGULATOR-RELATED"/>
    <property type="match status" value="1"/>
</dbReference>
<evidence type="ECO:0000256" key="4">
    <source>
        <dbReference type="ARBA" id="ARBA00023163"/>
    </source>
</evidence>
<sequence length="148" mass="17339">MKIKINIEKQYDEIEVHIYANEYNAEIEQLMKQLKKNEVNVIDGYRDNEIHMLKTNDIHCIYAEGIKVFFQTEEEEFDSKRRIYELEQLLGDKFVRVNKSTLVNISKITSIQLGPLGSTQLFLENEISVVVSRNYLKKLKQALGIGRN</sequence>
<keyword evidence="3" id="KW-0238">DNA-binding</keyword>
<dbReference type="SMART" id="SM00850">
    <property type="entry name" value="LytTR"/>
    <property type="match status" value="1"/>
</dbReference>
<evidence type="ECO:0000313" key="7">
    <source>
        <dbReference type="Proteomes" id="UP000317944"/>
    </source>
</evidence>
<keyword evidence="2" id="KW-0805">Transcription regulation</keyword>
<dbReference type="PANTHER" id="PTHR37299:SF2">
    <property type="entry name" value="HTH LYTTR-TYPE DOMAIN-CONTAINING PROTEIN"/>
    <property type="match status" value="1"/>
</dbReference>
<dbReference type="InterPro" id="IPR007492">
    <property type="entry name" value="LytTR_DNA-bd_dom"/>
</dbReference>
<dbReference type="EMBL" id="SADV01000008">
    <property type="protein sequence ID" value="TQR32934.1"/>
    <property type="molecule type" value="Genomic_DNA"/>
</dbReference>